<dbReference type="Proteomes" id="UP001497457">
    <property type="component" value="Chromosome 27b"/>
</dbReference>
<dbReference type="InterPro" id="IPR008906">
    <property type="entry name" value="HATC_C_dom"/>
</dbReference>
<feature type="domain" description="BED-type" evidence="11">
    <location>
        <begin position="18"/>
        <end position="84"/>
    </location>
</feature>
<keyword evidence="13" id="KW-1185">Reference proteome</keyword>
<evidence type="ECO:0000256" key="4">
    <source>
        <dbReference type="ARBA" id="ARBA00022771"/>
    </source>
</evidence>
<evidence type="ECO:0000259" key="11">
    <source>
        <dbReference type="PROSITE" id="PS50808"/>
    </source>
</evidence>
<dbReference type="InterPro" id="IPR036236">
    <property type="entry name" value="Znf_C2H2_sf"/>
</dbReference>
<dbReference type="Pfam" id="PF02892">
    <property type="entry name" value="zf-BED"/>
    <property type="match status" value="1"/>
</dbReference>
<dbReference type="InterPro" id="IPR052035">
    <property type="entry name" value="ZnF_BED_domain_contain"/>
</dbReference>
<dbReference type="EMBL" id="OZ075137">
    <property type="protein sequence ID" value="CAL5008798.1"/>
    <property type="molecule type" value="Genomic_DNA"/>
</dbReference>
<keyword evidence="4 10" id="KW-0863">Zinc-finger</keyword>
<keyword evidence="5" id="KW-0862">Zinc</keyword>
<evidence type="ECO:0000256" key="3">
    <source>
        <dbReference type="ARBA" id="ARBA00022723"/>
    </source>
</evidence>
<comment type="subcellular location">
    <subcellularLocation>
        <location evidence="1">Nucleus</location>
    </subcellularLocation>
</comment>
<reference evidence="12 13" key="2">
    <citation type="submission" date="2024-10" db="EMBL/GenBank/DDBJ databases">
        <authorList>
            <person name="Ryan C."/>
        </authorList>
    </citation>
    <scope>NUCLEOTIDE SEQUENCE [LARGE SCALE GENOMIC DNA]</scope>
</reference>
<keyword evidence="6" id="KW-0805">Transcription regulation</keyword>
<dbReference type="InterPro" id="IPR025525">
    <property type="entry name" value="hAT-like_transposase_RNase-H"/>
</dbReference>
<evidence type="ECO:0000313" key="13">
    <source>
        <dbReference type="Proteomes" id="UP001497457"/>
    </source>
</evidence>
<dbReference type="InterPro" id="IPR012337">
    <property type="entry name" value="RNaseH-like_sf"/>
</dbReference>
<evidence type="ECO:0000256" key="10">
    <source>
        <dbReference type="PROSITE-ProRule" id="PRU00027"/>
    </source>
</evidence>
<evidence type="ECO:0000256" key="7">
    <source>
        <dbReference type="ARBA" id="ARBA00023125"/>
    </source>
</evidence>
<evidence type="ECO:0000256" key="1">
    <source>
        <dbReference type="ARBA" id="ARBA00004123"/>
    </source>
</evidence>
<evidence type="ECO:0000256" key="2">
    <source>
        <dbReference type="ARBA" id="ARBA00011738"/>
    </source>
</evidence>
<dbReference type="Pfam" id="PF05699">
    <property type="entry name" value="Dimer_Tnp_hAT"/>
    <property type="match status" value="1"/>
</dbReference>
<keyword evidence="7" id="KW-0238">DNA-binding</keyword>
<dbReference type="Pfam" id="PF14372">
    <property type="entry name" value="hAT-like_RNase-H"/>
    <property type="match status" value="1"/>
</dbReference>
<accession>A0ABC9BUR2</accession>
<keyword evidence="8" id="KW-0804">Transcription</keyword>
<dbReference type="PANTHER" id="PTHR46481">
    <property type="entry name" value="ZINC FINGER BED DOMAIN-CONTAINING PROTEIN 4"/>
    <property type="match status" value="1"/>
</dbReference>
<gene>
    <name evidence="12" type="ORF">URODEC1_LOCUS69188</name>
</gene>
<organism evidence="12 13">
    <name type="scientific">Urochloa decumbens</name>
    <dbReference type="NCBI Taxonomy" id="240449"/>
    <lineage>
        <taxon>Eukaryota</taxon>
        <taxon>Viridiplantae</taxon>
        <taxon>Streptophyta</taxon>
        <taxon>Embryophyta</taxon>
        <taxon>Tracheophyta</taxon>
        <taxon>Spermatophyta</taxon>
        <taxon>Magnoliopsida</taxon>
        <taxon>Liliopsida</taxon>
        <taxon>Poales</taxon>
        <taxon>Poaceae</taxon>
        <taxon>PACMAD clade</taxon>
        <taxon>Panicoideae</taxon>
        <taxon>Panicodae</taxon>
        <taxon>Paniceae</taxon>
        <taxon>Melinidinae</taxon>
        <taxon>Urochloa</taxon>
    </lineage>
</organism>
<dbReference type="GO" id="GO:0009791">
    <property type="term" value="P:post-embryonic development"/>
    <property type="evidence" value="ECO:0007669"/>
    <property type="project" value="UniProtKB-ARBA"/>
</dbReference>
<sequence>MAEDESAQGQKRRRRDMVPRSAVWEHFTRFTDGDGRDKARCNRCHQVLGAATRSGTSSLWGHVRACSERDGACRELHPKPVPPRPPCAPLRSAEYLDREPGLQGGGREEEEEATASRDLARMIALHGYNPSMVEDSYFRSFVCRLSPEFKLPSRITIEEMCDSIFDEKRKGLFSRLQHTSGGRVSLSVGKAEAVEGDVYFTACHFIDDGWNLHRMVMDAYDHLPWPLYHGPLSGVPEVSLNFEDLCSLAIDRIMTIDDDDISGHDVLDRVFMVARDKRDQYIRIEPKDYIERKYPSTYPRRRELIYDTYMDIALCCIARRLTVQPNLAVDTMYAHFIESEVEDLHLTRQRRQHLLSHLGLDDPRTYNERWYSCYCSLEVLHNEGRSSTVPCLDSELIGLLRNIWGTIYRAIKRISASNSPTSNLCLRELFNVREVLQFELARTQAGGHNFSDVLRDTTGTLDKRLQDSYLVWSIPLVLDPRYKLSYIEFNFRRAFNPDRAAYYISEVTRKIKKLYSDYTEHDGVVNGTYSDGATVMAVGTADLLEQAWDEHCRAQHRMTSDGSEVGSSYPEAETELDHYLNDHLAPRTEGFDILNWWRVHSSEYPTVAQMARDALAMPTCSQLSSEQIANVRSIIRGYSKEEYIHQPNATELCSRLRS</sequence>
<comment type="subunit">
    <text evidence="2">Homodimer.</text>
</comment>
<evidence type="ECO:0000256" key="6">
    <source>
        <dbReference type="ARBA" id="ARBA00023015"/>
    </source>
</evidence>
<keyword evidence="9" id="KW-0539">Nucleus</keyword>
<protein>
    <recommendedName>
        <fullName evidence="11">BED-type domain-containing protein</fullName>
    </recommendedName>
</protein>
<dbReference type="GO" id="GO:0003677">
    <property type="term" value="F:DNA binding"/>
    <property type="evidence" value="ECO:0007669"/>
    <property type="project" value="UniProtKB-KW"/>
</dbReference>
<evidence type="ECO:0000313" key="12">
    <source>
        <dbReference type="EMBL" id="CAL5008798.1"/>
    </source>
</evidence>
<keyword evidence="3" id="KW-0479">Metal-binding</keyword>
<dbReference type="GO" id="GO:0008270">
    <property type="term" value="F:zinc ion binding"/>
    <property type="evidence" value="ECO:0007669"/>
    <property type="project" value="UniProtKB-KW"/>
</dbReference>
<dbReference type="SUPFAM" id="SSF57667">
    <property type="entry name" value="beta-beta-alpha zinc fingers"/>
    <property type="match status" value="1"/>
</dbReference>
<evidence type="ECO:0000256" key="5">
    <source>
        <dbReference type="ARBA" id="ARBA00022833"/>
    </source>
</evidence>
<dbReference type="AlphaFoldDB" id="A0ABC9BUR2"/>
<dbReference type="SUPFAM" id="SSF53098">
    <property type="entry name" value="Ribonuclease H-like"/>
    <property type="match status" value="1"/>
</dbReference>
<dbReference type="PROSITE" id="PS50808">
    <property type="entry name" value="ZF_BED"/>
    <property type="match status" value="1"/>
</dbReference>
<evidence type="ECO:0000256" key="9">
    <source>
        <dbReference type="ARBA" id="ARBA00023242"/>
    </source>
</evidence>
<reference evidence="13" key="1">
    <citation type="submission" date="2024-06" db="EMBL/GenBank/DDBJ databases">
        <authorList>
            <person name="Ryan C."/>
        </authorList>
    </citation>
    <scope>NUCLEOTIDE SEQUENCE [LARGE SCALE GENOMIC DNA]</scope>
</reference>
<proteinExistence type="predicted"/>
<dbReference type="SMART" id="SM00614">
    <property type="entry name" value="ZnF_BED"/>
    <property type="match status" value="1"/>
</dbReference>
<name>A0ABC9BUR2_9POAL</name>
<dbReference type="InterPro" id="IPR003656">
    <property type="entry name" value="Znf_BED"/>
</dbReference>
<dbReference type="PANTHER" id="PTHR46481:SF11">
    <property type="entry name" value="ZINC FINGER BED DOMAIN-CONTAINING PROTEIN RICESLEEPER 2-LIKE"/>
    <property type="match status" value="1"/>
</dbReference>
<dbReference type="GO" id="GO:0005634">
    <property type="term" value="C:nucleus"/>
    <property type="evidence" value="ECO:0007669"/>
    <property type="project" value="UniProtKB-SubCell"/>
</dbReference>
<evidence type="ECO:0000256" key="8">
    <source>
        <dbReference type="ARBA" id="ARBA00023163"/>
    </source>
</evidence>